<dbReference type="EMBL" id="CM037619">
    <property type="protein sequence ID" value="KAH8007522.1"/>
    <property type="molecule type" value="Genomic_DNA"/>
</dbReference>
<evidence type="ECO:0000313" key="1">
    <source>
        <dbReference type="EMBL" id="KAH8007522.1"/>
    </source>
</evidence>
<comment type="caution">
    <text evidence="1">The sequence shown here is derived from an EMBL/GenBank/DDBJ whole genome shotgun (WGS) entry which is preliminary data.</text>
</comment>
<evidence type="ECO:0000313" key="2">
    <source>
        <dbReference type="Proteomes" id="UP000827872"/>
    </source>
</evidence>
<dbReference type="Proteomes" id="UP000827872">
    <property type="component" value="Linkage Group LG06"/>
</dbReference>
<name>A0ACB8FQ72_9SAUR</name>
<keyword evidence="2" id="KW-1185">Reference proteome</keyword>
<organism evidence="1 2">
    <name type="scientific">Sphaerodactylus townsendi</name>
    <dbReference type="NCBI Taxonomy" id="933632"/>
    <lineage>
        <taxon>Eukaryota</taxon>
        <taxon>Metazoa</taxon>
        <taxon>Chordata</taxon>
        <taxon>Craniata</taxon>
        <taxon>Vertebrata</taxon>
        <taxon>Euteleostomi</taxon>
        <taxon>Lepidosauria</taxon>
        <taxon>Squamata</taxon>
        <taxon>Bifurcata</taxon>
        <taxon>Gekkota</taxon>
        <taxon>Sphaerodactylidae</taxon>
        <taxon>Sphaerodactylus</taxon>
    </lineage>
</organism>
<gene>
    <name evidence="1" type="primary">LAMB4</name>
    <name evidence="1" type="ORF">K3G42_023695</name>
</gene>
<proteinExistence type="predicted"/>
<sequence length="233" mass="26259">MLVELSVDYGQTWKLLRYFAQDCATSFPDIPSRPAREVGEVVCDSRYSDIEPSTEGEVVFKALDPNFEIQNPYAPDIQALITFTNLRINFTKLHTLGDILLGQKQPDPLEKYYYALYEMVVRGSCFCNGHASYCSPVQNLRGDIFHEPEMSVNAMAIPKDVTLIWPYIFPTIELVGVYVMAVSIIQWGSTVIAACSSFTTILRKQFQTLMLVSLVTVTQKVHGTVDSVRVKQI</sequence>
<reference evidence="1" key="1">
    <citation type="submission" date="2021-08" db="EMBL/GenBank/DDBJ databases">
        <title>The first chromosome-level gecko genome reveals the dynamic sex chromosomes of Neotropical dwarf geckos (Sphaerodactylidae: Sphaerodactylus).</title>
        <authorList>
            <person name="Pinto B.J."/>
            <person name="Keating S.E."/>
            <person name="Gamble T."/>
        </authorList>
    </citation>
    <scope>NUCLEOTIDE SEQUENCE</scope>
    <source>
        <strain evidence="1">TG3544</strain>
    </source>
</reference>
<accession>A0ACB8FQ72</accession>
<protein>
    <submittedName>
        <fullName evidence="1">Laminin subunit beta-4</fullName>
    </submittedName>
</protein>